<reference evidence="1 2" key="1">
    <citation type="journal article" date="2008" name="BMC Genomics">
        <title>The genome sequence of the fish pathogen Aliivibrio salmonicida strain LFI1238 shows extensive evidence of gene decay.</title>
        <authorList>
            <person name="Hjerde E."/>
            <person name="Lorentzen M.S."/>
            <person name="Holden M.T."/>
            <person name="Seeger K."/>
            <person name="Paulsen S."/>
            <person name="Bason N."/>
            <person name="Churcher C."/>
            <person name="Harris D."/>
            <person name="Norbertczak H."/>
            <person name="Quail M.A."/>
            <person name="Sanders S."/>
            <person name="Thurston S."/>
            <person name="Parkhill J."/>
            <person name="Willassen N.P."/>
            <person name="Thomson N.R."/>
        </authorList>
    </citation>
    <scope>NUCLEOTIDE SEQUENCE [LARGE SCALE GENOMIC DNA]</scope>
    <source>
        <strain evidence="1 2">LFI1238</strain>
    </source>
</reference>
<accession>B6EHC3</accession>
<dbReference type="eggNOG" id="ENOG5031NZK">
    <property type="taxonomic scope" value="Bacteria"/>
</dbReference>
<dbReference type="Gene3D" id="3.90.550.10">
    <property type="entry name" value="Spore Coat Polysaccharide Biosynthesis Protein SpsA, Chain A"/>
    <property type="match status" value="1"/>
</dbReference>
<dbReference type="KEGG" id="vsa:VSAL_I3015"/>
<name>B6EHC3_ALISL</name>
<evidence type="ECO:0008006" key="3">
    <source>
        <dbReference type="Google" id="ProtNLM"/>
    </source>
</evidence>
<evidence type="ECO:0000313" key="1">
    <source>
        <dbReference type="EMBL" id="CAQ80699.1"/>
    </source>
</evidence>
<dbReference type="RefSeq" id="WP_012551412.1">
    <property type="nucleotide sequence ID" value="NC_011312.1"/>
</dbReference>
<protein>
    <recommendedName>
        <fullName evidence="3">Glycosyl transferase</fullName>
    </recommendedName>
</protein>
<evidence type="ECO:0000313" key="2">
    <source>
        <dbReference type="Proteomes" id="UP000001730"/>
    </source>
</evidence>
<dbReference type="HOGENOM" id="CLU_885020_0_0_6"/>
<dbReference type="AlphaFoldDB" id="B6EHC3"/>
<proteinExistence type="predicted"/>
<sequence>MINIELNPIVNLETFDSINRSVGLSGFIRAKNEGEYIYQVISSWIDLLDELIVVFNDCSDNTEYEIKRAINDFGGKVKAFKYLPKVFAQGSKEHVELPHDNVHSLVHYYNYALSKTTCKYAVKIDGDIIYDTSATDIIRSYLANSSETDYFKLHGVNLIDNHGELFIPSNSIFCGMNGDLCIFPVSKNNIFKWKKEFEFLDLSGLSDAGGVFAYYHMKFIKKDMGFSNYLLKDNPQSRYVKITKEFIIRLRFLSIERTLNKFNITLKLPNTLRIKAKRKRDFKKDYKDELWNCGIVEL</sequence>
<dbReference type="EMBL" id="FM178379">
    <property type="protein sequence ID" value="CAQ80699.1"/>
    <property type="molecule type" value="Genomic_DNA"/>
</dbReference>
<dbReference type="Proteomes" id="UP000001730">
    <property type="component" value="Chromosome 1"/>
</dbReference>
<gene>
    <name evidence="1" type="ordered locus">VSAL_I3015</name>
</gene>
<dbReference type="InterPro" id="IPR029044">
    <property type="entry name" value="Nucleotide-diphossugar_trans"/>
</dbReference>
<dbReference type="SUPFAM" id="SSF53448">
    <property type="entry name" value="Nucleotide-diphospho-sugar transferases"/>
    <property type="match status" value="1"/>
</dbReference>
<keyword evidence="2" id="KW-1185">Reference proteome</keyword>
<organism evidence="1 2">
    <name type="scientific">Aliivibrio salmonicida (strain LFI1238)</name>
    <name type="common">Vibrio salmonicida (strain LFI1238)</name>
    <dbReference type="NCBI Taxonomy" id="316275"/>
    <lineage>
        <taxon>Bacteria</taxon>
        <taxon>Pseudomonadati</taxon>
        <taxon>Pseudomonadota</taxon>
        <taxon>Gammaproteobacteria</taxon>
        <taxon>Vibrionales</taxon>
        <taxon>Vibrionaceae</taxon>
        <taxon>Aliivibrio</taxon>
    </lineage>
</organism>